<accession>A0A4V2YBB4</accession>
<protein>
    <recommendedName>
        <fullName evidence="3">Transposase IS4-like domain-containing protein</fullName>
    </recommendedName>
</protein>
<dbReference type="EMBL" id="SMKO01000029">
    <property type="protein sequence ID" value="TDD06976.1"/>
    <property type="molecule type" value="Genomic_DNA"/>
</dbReference>
<gene>
    <name evidence="1" type="ORF">E1292_14300</name>
</gene>
<sequence length="116" mass="12654">MKGFRSRGKSKDHRDDLPQIVIGMAVTRDGIPVRIWSWPGNTTDTALIRQVKDDMRDWTLSKIGGSVIAASPPPTTAATCAKAITTTSSANGCVRARPRPRARCPARAATRTWPRI</sequence>
<dbReference type="Proteomes" id="UP000295258">
    <property type="component" value="Unassembled WGS sequence"/>
</dbReference>
<keyword evidence="2" id="KW-1185">Reference proteome</keyword>
<evidence type="ECO:0000313" key="1">
    <source>
        <dbReference type="EMBL" id="TDD06976.1"/>
    </source>
</evidence>
<organism evidence="1 2">
    <name type="scientific">Nonomuraea deserti</name>
    <dbReference type="NCBI Taxonomy" id="1848322"/>
    <lineage>
        <taxon>Bacteria</taxon>
        <taxon>Bacillati</taxon>
        <taxon>Actinomycetota</taxon>
        <taxon>Actinomycetes</taxon>
        <taxon>Streptosporangiales</taxon>
        <taxon>Streptosporangiaceae</taxon>
        <taxon>Nonomuraea</taxon>
    </lineage>
</organism>
<comment type="caution">
    <text evidence="1">The sequence shown here is derived from an EMBL/GenBank/DDBJ whole genome shotgun (WGS) entry which is preliminary data.</text>
</comment>
<proteinExistence type="predicted"/>
<evidence type="ECO:0000313" key="2">
    <source>
        <dbReference type="Proteomes" id="UP000295258"/>
    </source>
</evidence>
<dbReference type="AlphaFoldDB" id="A0A4V2YBB4"/>
<evidence type="ECO:0008006" key="3">
    <source>
        <dbReference type="Google" id="ProtNLM"/>
    </source>
</evidence>
<reference evidence="1 2" key="1">
    <citation type="submission" date="2019-03" db="EMBL/GenBank/DDBJ databases">
        <title>Draft genome sequences of novel Actinobacteria.</title>
        <authorList>
            <person name="Sahin N."/>
            <person name="Ay H."/>
            <person name="Saygin H."/>
        </authorList>
    </citation>
    <scope>NUCLEOTIDE SEQUENCE [LARGE SCALE GENOMIC DNA]</scope>
    <source>
        <strain evidence="1 2">KC310</strain>
    </source>
</reference>
<name>A0A4V2YBB4_9ACTN</name>